<dbReference type="Gene3D" id="1.10.10.2840">
    <property type="entry name" value="PucR C-terminal helix-turn-helix domain"/>
    <property type="match status" value="1"/>
</dbReference>
<evidence type="ECO:0000259" key="3">
    <source>
        <dbReference type="Pfam" id="PF14361"/>
    </source>
</evidence>
<dbReference type="InterPro" id="IPR042070">
    <property type="entry name" value="PucR_C-HTH_sf"/>
</dbReference>
<name>A0A7W3VZL9_9PSEU</name>
<dbReference type="InterPro" id="IPR025751">
    <property type="entry name" value="RsbRD_N_dom"/>
</dbReference>
<evidence type="ECO:0000313" key="5">
    <source>
        <dbReference type="EMBL" id="MBB1156143.1"/>
    </source>
</evidence>
<feature type="domain" description="CdaR GGDEF-like" evidence="4">
    <location>
        <begin position="178"/>
        <end position="275"/>
    </location>
</feature>
<dbReference type="Proteomes" id="UP000526734">
    <property type="component" value="Unassembled WGS sequence"/>
</dbReference>
<feature type="domain" description="PucR C-terminal helix-turn-helix" evidence="2">
    <location>
        <begin position="326"/>
        <end position="384"/>
    </location>
</feature>
<comment type="similarity">
    <text evidence="1">Belongs to the CdaR family.</text>
</comment>
<dbReference type="InterPro" id="IPR041522">
    <property type="entry name" value="CdaR_GGDEF"/>
</dbReference>
<dbReference type="Pfam" id="PF14361">
    <property type="entry name" value="RsbRD_N"/>
    <property type="match status" value="1"/>
</dbReference>
<dbReference type="Pfam" id="PF13556">
    <property type="entry name" value="HTH_30"/>
    <property type="match status" value="1"/>
</dbReference>
<accession>A0A7W3VZL9</accession>
<dbReference type="PANTHER" id="PTHR33744:SF1">
    <property type="entry name" value="DNA-BINDING TRANSCRIPTIONAL ACTIVATOR ADER"/>
    <property type="match status" value="1"/>
</dbReference>
<gene>
    <name evidence="5" type="ORF">H4281_23580</name>
</gene>
<dbReference type="InterPro" id="IPR025736">
    <property type="entry name" value="PucR_C-HTH_dom"/>
</dbReference>
<evidence type="ECO:0000256" key="1">
    <source>
        <dbReference type="ARBA" id="ARBA00006754"/>
    </source>
</evidence>
<proteinExistence type="inferred from homology"/>
<organism evidence="5 6">
    <name type="scientific">Amycolatopsis dendrobii</name>
    <dbReference type="NCBI Taxonomy" id="2760662"/>
    <lineage>
        <taxon>Bacteria</taxon>
        <taxon>Bacillati</taxon>
        <taxon>Actinomycetota</taxon>
        <taxon>Actinomycetes</taxon>
        <taxon>Pseudonocardiales</taxon>
        <taxon>Pseudonocardiaceae</taxon>
        <taxon>Amycolatopsis</taxon>
    </lineage>
</organism>
<comment type="caution">
    <text evidence="5">The sequence shown here is derived from an EMBL/GenBank/DDBJ whole genome shotgun (WGS) entry which is preliminary data.</text>
</comment>
<keyword evidence="6" id="KW-1185">Reference proteome</keyword>
<dbReference type="Pfam" id="PF17853">
    <property type="entry name" value="GGDEF_2"/>
    <property type="match status" value="1"/>
</dbReference>
<feature type="domain" description="RsbT co-antagonist protein RsbRD N-terminal" evidence="3">
    <location>
        <begin position="17"/>
        <end position="156"/>
    </location>
</feature>
<dbReference type="PANTHER" id="PTHR33744">
    <property type="entry name" value="CARBOHYDRATE DIACID REGULATOR"/>
    <property type="match status" value="1"/>
</dbReference>
<dbReference type="AlphaFoldDB" id="A0A7W3VZL9"/>
<protein>
    <submittedName>
        <fullName evidence="5">Helix-turn-helix domain-containing protein</fullName>
    </submittedName>
</protein>
<dbReference type="InterPro" id="IPR051448">
    <property type="entry name" value="CdaR-like_regulators"/>
</dbReference>
<dbReference type="EMBL" id="JACGZW010000008">
    <property type="protein sequence ID" value="MBB1156143.1"/>
    <property type="molecule type" value="Genomic_DNA"/>
</dbReference>
<dbReference type="RefSeq" id="WP_182893102.1">
    <property type="nucleotide sequence ID" value="NZ_JACGZW010000008.1"/>
</dbReference>
<reference evidence="5 6" key="1">
    <citation type="submission" date="2020-08" db="EMBL/GenBank/DDBJ databases">
        <title>Amycolatopsis sp. nov. DR6-1 isolated from Dendrobium heterocarpum.</title>
        <authorList>
            <person name="Tedsree N."/>
            <person name="Kuncharoen N."/>
            <person name="Likhitwitayawuid K."/>
            <person name="Tanasupawat S."/>
        </authorList>
    </citation>
    <scope>NUCLEOTIDE SEQUENCE [LARGE SCALE GENOMIC DNA]</scope>
    <source>
        <strain evidence="5 6">DR6-1</strain>
    </source>
</reference>
<evidence type="ECO:0000259" key="4">
    <source>
        <dbReference type="Pfam" id="PF17853"/>
    </source>
</evidence>
<sequence length="389" mass="42562">MSGDLRELVRRAEAELPRLVDTHVARVRDEIDIYREDGLVPPEDLRRSVEANMRFMIAALRDPKGGNDFSAPRETGSRRARQGAPLPEVLRAYRLGFAALWDTLAAAADCRRPALMRALLAAGRGLWLLTDEYAIQLTEAYRATMAELTLARERRRSALAEALFTGEPVAGTTHWEITALLGFPPDAGLVVVMAETRRADEPLPGIEQRLAEHGMVSVWRLTPALQTGIVALPDGAPEPLVALLRQIAKARVGMSQPYRAIGETPRAVRLARIALVSAPEGSNQVSTFRAGRVAGLVAHAPAEGVRVAQAVLGPVLELPAEDRETLLATIRAWFDNDGSAEQTGKQLHCHRNTVRYRLRRVHELTGHSFANPADIAELAVALEAVPQDR</sequence>
<evidence type="ECO:0000313" key="6">
    <source>
        <dbReference type="Proteomes" id="UP000526734"/>
    </source>
</evidence>
<evidence type="ECO:0000259" key="2">
    <source>
        <dbReference type="Pfam" id="PF13556"/>
    </source>
</evidence>